<reference evidence="2" key="1">
    <citation type="submission" date="2022-11" db="UniProtKB">
        <authorList>
            <consortium name="WormBaseParasite"/>
        </authorList>
    </citation>
    <scope>IDENTIFICATION</scope>
</reference>
<organism evidence="1 2">
    <name type="scientific">Panagrolaimus sp. ES5</name>
    <dbReference type="NCBI Taxonomy" id="591445"/>
    <lineage>
        <taxon>Eukaryota</taxon>
        <taxon>Metazoa</taxon>
        <taxon>Ecdysozoa</taxon>
        <taxon>Nematoda</taxon>
        <taxon>Chromadorea</taxon>
        <taxon>Rhabditida</taxon>
        <taxon>Tylenchina</taxon>
        <taxon>Panagrolaimomorpha</taxon>
        <taxon>Panagrolaimoidea</taxon>
        <taxon>Panagrolaimidae</taxon>
        <taxon>Panagrolaimus</taxon>
    </lineage>
</organism>
<name>A0AC34FCH0_9BILA</name>
<protein>
    <submittedName>
        <fullName evidence="2">Formin-like protein</fullName>
    </submittedName>
</protein>
<dbReference type="Proteomes" id="UP000887579">
    <property type="component" value="Unplaced"/>
</dbReference>
<accession>A0AC34FCH0</accession>
<proteinExistence type="predicted"/>
<evidence type="ECO:0000313" key="2">
    <source>
        <dbReference type="WBParaSite" id="ES5_v2.g14292.t1"/>
    </source>
</evidence>
<evidence type="ECO:0000313" key="1">
    <source>
        <dbReference type="Proteomes" id="UP000887579"/>
    </source>
</evidence>
<sequence>MLLLSVAMSERACVLNFLLYYKVRTLRDCNLAKKWNLVCDQRRMHNVTVVTDPAVYIEKLSAYQDKKTLKKKKKLLGEETSTTILKHIEISLRTNSIDWVRTFLDEPNHGLRVIIDYMKQLQDSSFNVSTLTAQSSTSFSCMNESSVFVNNSVDATALAAPEDSRWFKRQSLSSTKSSKVSKNIGDIEDDIHVCVSCLRAIMNNKFGFNKVFNDTEAIYSIVRSILHPSLRTKTLVVELLSAICYVKDGHELVVKAFDRFRDEYHETKRFKTLFYFFRFPSEFHVEFMSSCMQFINMFVHFVEDKNYRVFLQHEFNMLGLEDYLEELAENESEQLQTHRQSYLQNVIDVQHLLDISNQFVEAQQRCESLSVQLSQSREKNQQAAAEYYSYKARLERQINDIKLEQGALVSAHNAELKSKEEELQKTKENFAMLELRLNELTAIKKSMEDELRAVQSKPAIDSSEKSPPKPAERTSVAPISSSAPPPPPPPPLPAVKGGPPPPPPPPGPPPPLGKGGPPPPPPLAGLLKPLDTQECKALRRVIQPKNKLPQLTWSTLKPNEVKNTVFMDLNDEKLHDKVDFSFLEDNFKVMTHSTSNLDASQHSPAPSTTSNPAKESTVTLLSSKRLQNIAITRRKIARPASDIMIAVHRLDLKLLPPELVDILLPVVPNAEEIEMYREYAAKNNGSFEGLSIEDQFVAALIDIERLSFKLKLMSFMASFEESVKLMKPSLMNLTAASTSIKEANLFHKVLEIVLLYGNFLNGHRKGAVFGFKISSLDTLRVMKSSSDHKLTLMHAICNCINEQFPDLAKFDEQLKCIDAAAQVNLDSIQTDARELENMFNMVIREHEQKSNESPVALREFVEKSTVTMNELRAELKLATETFTSCVEFFGENARKQQPNIFFTYISNFIKAFQKCSAELKERKVQQERARETEKKQATIRKAPGKSHDLMNELAARLNGGDRVRSKKLASSDIADGDFERIMTNLKEGYVASDGPPVPMKRTRQSVSPSRRQISKAIAAQLVDRERV</sequence>
<dbReference type="WBParaSite" id="ES5_v2.g14292.t1">
    <property type="protein sequence ID" value="ES5_v2.g14292.t1"/>
    <property type="gene ID" value="ES5_v2.g14292"/>
</dbReference>